<dbReference type="GO" id="GO:0005524">
    <property type="term" value="F:ATP binding"/>
    <property type="evidence" value="ECO:0007669"/>
    <property type="project" value="UniProtKB-UniRule"/>
</dbReference>
<dbReference type="Pfam" id="PF00069">
    <property type="entry name" value="Pkinase"/>
    <property type="match status" value="1"/>
</dbReference>
<dbReference type="AlphaFoldDB" id="A0A1R2C7I8"/>
<dbReference type="GO" id="GO:0004672">
    <property type="term" value="F:protein kinase activity"/>
    <property type="evidence" value="ECO:0007669"/>
    <property type="project" value="InterPro"/>
</dbReference>
<accession>A0A1R2C7I8</accession>
<keyword evidence="5" id="KW-1185">Reference proteome</keyword>
<keyword evidence="2" id="KW-0547">Nucleotide-binding</keyword>
<dbReference type="InterPro" id="IPR011009">
    <property type="entry name" value="Kinase-like_dom_sf"/>
</dbReference>
<comment type="caution">
    <text evidence="4">The sequence shown here is derived from an EMBL/GenBank/DDBJ whole genome shotgun (WGS) entry which is preliminary data.</text>
</comment>
<dbReference type="InterPro" id="IPR000719">
    <property type="entry name" value="Prot_kinase_dom"/>
</dbReference>
<dbReference type="PROSITE" id="PS00107">
    <property type="entry name" value="PROTEIN_KINASE_ATP"/>
    <property type="match status" value="1"/>
</dbReference>
<reference evidence="4 5" key="1">
    <citation type="submission" date="2016-11" db="EMBL/GenBank/DDBJ databases">
        <title>The macronuclear genome of Stentor coeruleus: a giant cell with tiny introns.</title>
        <authorList>
            <person name="Slabodnick M."/>
            <person name="Ruby J.G."/>
            <person name="Reiff S.B."/>
            <person name="Swart E.C."/>
            <person name="Gosai S."/>
            <person name="Prabakaran S."/>
            <person name="Witkowska E."/>
            <person name="Larue G.E."/>
            <person name="Fisher S."/>
            <person name="Freeman R.M."/>
            <person name="Gunawardena J."/>
            <person name="Chu W."/>
            <person name="Stover N.A."/>
            <person name="Gregory B.D."/>
            <person name="Nowacki M."/>
            <person name="Derisi J."/>
            <person name="Roy S.W."/>
            <person name="Marshall W.F."/>
            <person name="Sood P."/>
        </authorList>
    </citation>
    <scope>NUCLEOTIDE SEQUENCE [LARGE SCALE GENOMIC DNA]</scope>
    <source>
        <strain evidence="4">WM001</strain>
    </source>
</reference>
<dbReference type="Gene3D" id="1.10.510.10">
    <property type="entry name" value="Transferase(Phosphotransferase) domain 1"/>
    <property type="match status" value="1"/>
</dbReference>
<dbReference type="PANTHER" id="PTHR11909">
    <property type="entry name" value="CASEIN KINASE-RELATED"/>
    <property type="match status" value="1"/>
</dbReference>
<evidence type="ECO:0000313" key="5">
    <source>
        <dbReference type="Proteomes" id="UP000187209"/>
    </source>
</evidence>
<feature type="binding site" evidence="2">
    <location>
        <position position="38"/>
    </location>
    <ligand>
        <name>ATP</name>
        <dbReference type="ChEBI" id="CHEBI:30616"/>
    </ligand>
</feature>
<dbReference type="PROSITE" id="PS50011">
    <property type="entry name" value="PROTEIN_KINASE_DOM"/>
    <property type="match status" value="1"/>
</dbReference>
<dbReference type="OrthoDB" id="5979581at2759"/>
<feature type="domain" description="Protein kinase" evidence="3">
    <location>
        <begin position="9"/>
        <end position="270"/>
    </location>
</feature>
<proteinExistence type="predicted"/>
<evidence type="ECO:0000256" key="2">
    <source>
        <dbReference type="PROSITE-ProRule" id="PRU10141"/>
    </source>
</evidence>
<dbReference type="Proteomes" id="UP000187209">
    <property type="component" value="Unassembled WGS sequence"/>
</dbReference>
<protein>
    <recommendedName>
        <fullName evidence="1">Casein kinase I</fullName>
    </recommendedName>
</protein>
<dbReference type="EMBL" id="MPUH01000252">
    <property type="protein sequence ID" value="OMJ84978.1"/>
    <property type="molecule type" value="Genomic_DNA"/>
</dbReference>
<name>A0A1R2C7I8_9CILI</name>
<dbReference type="InterPro" id="IPR017441">
    <property type="entry name" value="Protein_kinase_ATP_BS"/>
</dbReference>
<evidence type="ECO:0000259" key="3">
    <source>
        <dbReference type="PROSITE" id="PS50011"/>
    </source>
</evidence>
<sequence length="369" mass="42693">MVDFRSDRYTLESLLGEGNFGSVYKALDKKTDTFVAIKIEKSQKISQIDIEIEVLQHVSGEEGFPKLIDFGKYGDKSYVVMSLLGQNLQKKIQSIRKIINVETVLDIGLQCLQRIKTLHECYYLHRDLKPQQYLIDDDLHVFLVDFGLCKKFMNSKLMIHIPYTDNRPFVGTANYASLNTHLGIQQSRRDDLESFCYILSYLLNGKLPWVPVEKTKYDEKTIKKMKASITPSNLFSSASLVQLFVYVKSLSFEKAPDYQYLFELINQALFEEKSSSMSIFTVDCSTNSRSSKKLKKKRSRKRTIVNCRFKRSNFCRSLDNINISIDDSDRTTVCDQLPEFKDRNIFRKVMLKAAAENPQVQEKLNCCVM</sequence>
<gene>
    <name evidence="4" type="ORF">SteCoe_13813</name>
</gene>
<organism evidence="4 5">
    <name type="scientific">Stentor coeruleus</name>
    <dbReference type="NCBI Taxonomy" id="5963"/>
    <lineage>
        <taxon>Eukaryota</taxon>
        <taxon>Sar</taxon>
        <taxon>Alveolata</taxon>
        <taxon>Ciliophora</taxon>
        <taxon>Postciliodesmatophora</taxon>
        <taxon>Heterotrichea</taxon>
        <taxon>Heterotrichida</taxon>
        <taxon>Stentoridae</taxon>
        <taxon>Stentor</taxon>
    </lineage>
</organism>
<evidence type="ECO:0000313" key="4">
    <source>
        <dbReference type="EMBL" id="OMJ84978.1"/>
    </source>
</evidence>
<keyword evidence="2" id="KW-0067">ATP-binding</keyword>
<dbReference type="InterPro" id="IPR050235">
    <property type="entry name" value="CK1_Ser-Thr_kinase"/>
</dbReference>
<dbReference type="SUPFAM" id="SSF56112">
    <property type="entry name" value="Protein kinase-like (PK-like)"/>
    <property type="match status" value="1"/>
</dbReference>
<evidence type="ECO:0000256" key="1">
    <source>
        <dbReference type="ARBA" id="ARBA00023860"/>
    </source>
</evidence>